<dbReference type="AlphaFoldDB" id="A0AA37QKB6"/>
<dbReference type="EMBL" id="BRXS01000010">
    <property type="protein sequence ID" value="GLC28488.1"/>
    <property type="molecule type" value="Genomic_DNA"/>
</dbReference>
<evidence type="ECO:0000259" key="1">
    <source>
        <dbReference type="Pfam" id="PF13439"/>
    </source>
</evidence>
<dbReference type="Pfam" id="PF13439">
    <property type="entry name" value="Glyco_transf_4"/>
    <property type="match status" value="1"/>
</dbReference>
<comment type="caution">
    <text evidence="2">The sequence shown here is derived from an EMBL/GenBank/DDBJ whole genome shotgun (WGS) entry which is preliminary data.</text>
</comment>
<dbReference type="Gene3D" id="3.40.50.2000">
    <property type="entry name" value="Glycogen Phosphorylase B"/>
    <property type="match status" value="2"/>
</dbReference>
<dbReference type="InterPro" id="IPR028098">
    <property type="entry name" value="Glyco_trans_4-like_N"/>
</dbReference>
<dbReference type="CDD" id="cd03801">
    <property type="entry name" value="GT4_PimA-like"/>
    <property type="match status" value="1"/>
</dbReference>
<organism evidence="2 3">
    <name type="scientific">Roseisolibacter agri</name>
    <dbReference type="NCBI Taxonomy" id="2014610"/>
    <lineage>
        <taxon>Bacteria</taxon>
        <taxon>Pseudomonadati</taxon>
        <taxon>Gemmatimonadota</taxon>
        <taxon>Gemmatimonadia</taxon>
        <taxon>Gemmatimonadales</taxon>
        <taxon>Gemmatimonadaceae</taxon>
        <taxon>Roseisolibacter</taxon>
    </lineage>
</organism>
<dbReference type="GO" id="GO:0016757">
    <property type="term" value="F:glycosyltransferase activity"/>
    <property type="evidence" value="ECO:0007669"/>
    <property type="project" value="TreeGrafter"/>
</dbReference>
<evidence type="ECO:0000313" key="3">
    <source>
        <dbReference type="Proteomes" id="UP001161325"/>
    </source>
</evidence>
<evidence type="ECO:0000313" key="2">
    <source>
        <dbReference type="EMBL" id="GLC28488.1"/>
    </source>
</evidence>
<dbReference type="Pfam" id="PF13692">
    <property type="entry name" value="Glyco_trans_1_4"/>
    <property type="match status" value="1"/>
</dbReference>
<dbReference type="RefSeq" id="WP_284352885.1">
    <property type="nucleotide sequence ID" value="NZ_BRXS01000010.1"/>
</dbReference>
<dbReference type="SUPFAM" id="SSF53756">
    <property type="entry name" value="UDP-Glycosyltransferase/glycogen phosphorylase"/>
    <property type="match status" value="1"/>
</dbReference>
<dbReference type="Proteomes" id="UP001161325">
    <property type="component" value="Unassembled WGS sequence"/>
</dbReference>
<keyword evidence="3" id="KW-1185">Reference proteome</keyword>
<keyword evidence="2" id="KW-0808">Transferase</keyword>
<proteinExistence type="predicted"/>
<dbReference type="PANTHER" id="PTHR12526">
    <property type="entry name" value="GLYCOSYLTRANSFERASE"/>
    <property type="match status" value="1"/>
</dbReference>
<name>A0AA37QKB6_9BACT</name>
<reference evidence="2" key="1">
    <citation type="submission" date="2022-08" db="EMBL/GenBank/DDBJ databases">
        <title>Draft genome sequencing of Roseisolibacter agri AW1220.</title>
        <authorList>
            <person name="Tobiishi Y."/>
            <person name="Tonouchi A."/>
        </authorList>
    </citation>
    <scope>NUCLEOTIDE SEQUENCE</scope>
    <source>
        <strain evidence="2">AW1220</strain>
    </source>
</reference>
<feature type="domain" description="Glycosyltransferase subfamily 4-like N-terminal" evidence="1">
    <location>
        <begin position="17"/>
        <end position="213"/>
    </location>
</feature>
<accession>A0AA37QKB6</accession>
<gene>
    <name evidence="2" type="ORF">rosag_50010</name>
</gene>
<protein>
    <submittedName>
        <fullName evidence="2">Glycosyl transferase family 1</fullName>
    </submittedName>
</protein>
<sequence>MHILWLKTELLHPVDKGGRIRTYNMLREMRRQHRVTYLTLDDGDAAADAVARADEYCTDLVRVPFRTAPKRSARFFGELAANLASPLPYAVAKYRSAGMRREIERLVGRGDVDVLVCDFLAPSLNVPDGLPCPTVLFQHNVEAMIWQRHTEMSAHPVKRRYMGEQWRRMRAFEASECRRFDRVIAVSEQDRDVFARDYGVAEPLAVPTGVDVDYFDPATMPAAPRSASELVFTGSMDWLPNEDAILWFAAEILPRVRAQVPEATLTVVGRNPTPRVQALGARDPAVTVTGGVPDVRPYLARGAAFVVPIRIGGGTRLKIYEAMAMEIPVVSTTVGAEGLPVAPDTEYLCADAPEAFADAVVRLLRDPARAQALGRRAAETVRARFSWTRVAEQFLDACTPAAAVSR</sequence>
<dbReference type="PANTHER" id="PTHR12526:SF600">
    <property type="entry name" value="GLYCOSYL TRANSFERASE GROUP 1"/>
    <property type="match status" value="1"/>
</dbReference>